<keyword evidence="5" id="KW-1185">Reference proteome</keyword>
<keyword evidence="2" id="KW-0520">NAD</keyword>
<dbReference type="AlphaFoldDB" id="A0A0J8B6R0"/>
<organism evidence="4 5">
    <name type="scientific">Beta vulgaris subsp. vulgaris</name>
    <name type="common">Beet</name>
    <dbReference type="NCBI Taxonomy" id="3555"/>
    <lineage>
        <taxon>Eukaryota</taxon>
        <taxon>Viridiplantae</taxon>
        <taxon>Streptophyta</taxon>
        <taxon>Embryophyta</taxon>
        <taxon>Tracheophyta</taxon>
        <taxon>Spermatophyta</taxon>
        <taxon>Magnoliopsida</taxon>
        <taxon>eudicotyledons</taxon>
        <taxon>Gunneridae</taxon>
        <taxon>Pentapetalae</taxon>
        <taxon>Caryophyllales</taxon>
        <taxon>Chenopodiaceae</taxon>
        <taxon>Betoideae</taxon>
        <taxon>Beta</taxon>
    </lineage>
</organism>
<dbReference type="Pfam" id="PF00361">
    <property type="entry name" value="Proton_antipo_M"/>
    <property type="match status" value="1"/>
</dbReference>
<sequence length="112" mass="12586">MGGANSSIMVYGFSWVYGSSDGEIELQEIVSGLINTQMYNSSGISIALIFITVGLGFKLSPTPYHQWTPDVYEGVRFFREIPTSLSMSEMFGFFKTPWKIQKRNVIPTQTKT</sequence>
<dbReference type="Gramene" id="KMS96949">
    <property type="protein sequence ID" value="KMS96949"/>
    <property type="gene ID" value="BVRB_7g180310"/>
</dbReference>
<protein>
    <recommendedName>
        <fullName evidence="3">NADH:quinone oxidoreductase/Mrp antiporter transmembrane domain-containing protein</fullName>
    </recommendedName>
</protein>
<dbReference type="PANTHER" id="PTHR45564:SF1">
    <property type="entry name" value="NAD(P)H-QUINONE OXIDOREDUCTASE SUBUNIT 2"/>
    <property type="match status" value="1"/>
</dbReference>
<name>A0A0J8B6R0_BETVV</name>
<dbReference type="InterPro" id="IPR001750">
    <property type="entry name" value="ND/Mrp_TM"/>
</dbReference>
<keyword evidence="1" id="KW-1278">Translocase</keyword>
<dbReference type="EMBL" id="KQ090349">
    <property type="protein sequence ID" value="KMS96949.1"/>
    <property type="molecule type" value="Genomic_DNA"/>
</dbReference>
<evidence type="ECO:0000313" key="5">
    <source>
        <dbReference type="Proteomes" id="UP000035740"/>
    </source>
</evidence>
<evidence type="ECO:0000313" key="4">
    <source>
        <dbReference type="EMBL" id="KMS96949.1"/>
    </source>
</evidence>
<gene>
    <name evidence="4" type="ORF">BVRB_7g180310</name>
</gene>
<accession>A0A0J8B6R0</accession>
<evidence type="ECO:0000259" key="3">
    <source>
        <dbReference type="Pfam" id="PF00361"/>
    </source>
</evidence>
<dbReference type="GO" id="GO:0009536">
    <property type="term" value="C:plastid"/>
    <property type="evidence" value="ECO:0007669"/>
    <property type="project" value="UniProtKB-ARBA"/>
</dbReference>
<dbReference type="PANTHER" id="PTHR45564">
    <property type="entry name" value="NAD(P)H-QUINONE OXIDOREDUCTASE SUBUNIT 2 B, CHLOROPLASTIC"/>
    <property type="match status" value="1"/>
</dbReference>
<dbReference type="OrthoDB" id="1640012at2759"/>
<evidence type="ECO:0000256" key="1">
    <source>
        <dbReference type="ARBA" id="ARBA00022967"/>
    </source>
</evidence>
<reference evidence="4 5" key="1">
    <citation type="journal article" date="2014" name="Nature">
        <title>The genome of the recently domesticated crop plant sugar beet (Beta vulgaris).</title>
        <authorList>
            <person name="Dohm J.C."/>
            <person name="Minoche A.E."/>
            <person name="Holtgrawe D."/>
            <person name="Capella-Gutierrez S."/>
            <person name="Zakrzewski F."/>
            <person name="Tafer H."/>
            <person name="Rupp O."/>
            <person name="Sorensen T.R."/>
            <person name="Stracke R."/>
            <person name="Reinhardt R."/>
            <person name="Goesmann A."/>
            <person name="Kraft T."/>
            <person name="Schulz B."/>
            <person name="Stadler P.F."/>
            <person name="Schmidt T."/>
            <person name="Gabaldon T."/>
            <person name="Lehrach H."/>
            <person name="Weisshaar B."/>
            <person name="Himmelbauer H."/>
        </authorList>
    </citation>
    <scope>NUCLEOTIDE SEQUENCE [LARGE SCALE GENOMIC DNA]</scope>
    <source>
        <tissue evidence="4">Taproot</tissue>
    </source>
</reference>
<evidence type="ECO:0000256" key="2">
    <source>
        <dbReference type="ARBA" id="ARBA00023027"/>
    </source>
</evidence>
<proteinExistence type="predicted"/>
<feature type="domain" description="NADH:quinone oxidoreductase/Mrp antiporter transmembrane" evidence="3">
    <location>
        <begin position="4"/>
        <end position="74"/>
    </location>
</feature>
<dbReference type="Proteomes" id="UP000035740">
    <property type="component" value="Unassembled WGS sequence"/>
</dbReference>